<dbReference type="RefSeq" id="XP_016681365.1">
    <property type="nucleotide sequence ID" value="XM_016825876.2"/>
</dbReference>
<evidence type="ECO:0000313" key="2">
    <source>
        <dbReference type="RefSeq" id="XP_016681365.1"/>
    </source>
</evidence>
<dbReference type="PaxDb" id="3635-A0A1U8ITH2"/>
<dbReference type="GeneID" id="107900182"/>
<dbReference type="PANTHER" id="PTHR33116">
    <property type="entry name" value="REVERSE TRANSCRIPTASE ZINC-BINDING DOMAIN-CONTAINING PROTEIN-RELATED-RELATED"/>
    <property type="match status" value="1"/>
</dbReference>
<evidence type="ECO:0000313" key="1">
    <source>
        <dbReference type="Proteomes" id="UP000818029"/>
    </source>
</evidence>
<dbReference type="AlphaFoldDB" id="A0A1U8ITH2"/>
<protein>
    <recommendedName>
        <fullName evidence="3">Reverse transcriptase</fullName>
    </recommendedName>
</protein>
<dbReference type="STRING" id="3635.A0A1U8ITH2"/>
<organism evidence="1 2">
    <name type="scientific">Gossypium hirsutum</name>
    <name type="common">Upland cotton</name>
    <name type="synonym">Gossypium mexicanum</name>
    <dbReference type="NCBI Taxonomy" id="3635"/>
    <lineage>
        <taxon>Eukaryota</taxon>
        <taxon>Viridiplantae</taxon>
        <taxon>Streptophyta</taxon>
        <taxon>Embryophyta</taxon>
        <taxon>Tracheophyta</taxon>
        <taxon>Spermatophyta</taxon>
        <taxon>Magnoliopsida</taxon>
        <taxon>eudicotyledons</taxon>
        <taxon>Gunneridae</taxon>
        <taxon>Pentapetalae</taxon>
        <taxon>rosids</taxon>
        <taxon>malvids</taxon>
        <taxon>Malvales</taxon>
        <taxon>Malvaceae</taxon>
        <taxon>Malvoideae</taxon>
        <taxon>Gossypium</taxon>
    </lineage>
</organism>
<evidence type="ECO:0008006" key="3">
    <source>
        <dbReference type="Google" id="ProtNLM"/>
    </source>
</evidence>
<dbReference type="SMR" id="A0A1U8ITH2"/>
<gene>
    <name evidence="2" type="primary">LOC107900182</name>
</gene>
<reference evidence="2" key="2">
    <citation type="submission" date="2025-08" db="UniProtKB">
        <authorList>
            <consortium name="RefSeq"/>
        </authorList>
    </citation>
    <scope>IDENTIFICATION</scope>
</reference>
<dbReference type="PANTHER" id="PTHR33116:SF86">
    <property type="entry name" value="REVERSE TRANSCRIPTASE DOMAIN-CONTAINING PROTEIN"/>
    <property type="match status" value="1"/>
</dbReference>
<reference evidence="1" key="1">
    <citation type="journal article" date="2020" name="Nat. Genet.">
        <title>Genomic diversifications of five Gossypium allopolyploid species and their impact on cotton improvement.</title>
        <authorList>
            <person name="Chen Z.J."/>
            <person name="Sreedasyam A."/>
            <person name="Ando A."/>
            <person name="Song Q."/>
            <person name="De Santiago L.M."/>
            <person name="Hulse-Kemp A.M."/>
            <person name="Ding M."/>
            <person name="Ye W."/>
            <person name="Kirkbride R.C."/>
            <person name="Jenkins J."/>
            <person name="Plott C."/>
            <person name="Lovell J."/>
            <person name="Lin Y.M."/>
            <person name="Vaughn R."/>
            <person name="Liu B."/>
            <person name="Simpson S."/>
            <person name="Scheffler B.E."/>
            <person name="Wen L."/>
            <person name="Saski C.A."/>
            <person name="Grover C.E."/>
            <person name="Hu G."/>
            <person name="Conover J.L."/>
            <person name="Carlson J.W."/>
            <person name="Shu S."/>
            <person name="Boston L.B."/>
            <person name="Williams M."/>
            <person name="Peterson D.G."/>
            <person name="McGee K."/>
            <person name="Jones D.C."/>
            <person name="Wendel J.F."/>
            <person name="Stelly D.M."/>
            <person name="Grimwood J."/>
            <person name="Schmutz J."/>
        </authorList>
    </citation>
    <scope>NUCLEOTIDE SEQUENCE [LARGE SCALE GENOMIC DNA]</scope>
    <source>
        <strain evidence="1">cv. TM-1</strain>
    </source>
</reference>
<name>A0A1U8ITH2_GOSHI</name>
<proteinExistence type="predicted"/>
<dbReference type="Proteomes" id="UP000818029">
    <property type="component" value="Chromosome D06"/>
</dbReference>
<sequence length="440" mass="50002">MELVRQKCGFANGIDIGAIGSKGGLPLGWNGNALIKLRSFSSFHIDVEVHDLEGDHCPILLDTIRARWKVRSSSSEAKTFQFEAKWCLDSSFEGRVRRWWGDTSGCVPNKLERIVTDETLEEIMEAQQGLNLEADKEEIYWEQRARVNWLKNGDRNTKYFYTVAVQRHLRGKISALEDKNGKQVYSNPEFIKIASDYFGKLFSASKIRSDEHLFGLVEKRVTDSMNARLVQQFTETDVATAVQSMAPLKAPGVDGFPVIFFQRYWHIIGKEVLVGRMRDALGYGINEAQGAFILGRLILDNVLIAYELLHSLKMKRRDDCILFGDASCSGARVVQDIIKEYEVVSGQRVNFDKSLIYFGANVNSDVRIAIVNQLGVREAENPENYLGLPMMVGRRKLWAFANFEDRLRKRVEGWRSRYLSMGGKEVFIKSVLQAAAIYAM</sequence>
<accession>A0A1U8ITH2</accession>
<keyword evidence="1" id="KW-1185">Reference proteome</keyword>
<dbReference type="KEGG" id="ghi:107900182"/>